<evidence type="ECO:0000313" key="4">
    <source>
        <dbReference type="Proteomes" id="UP000244855"/>
    </source>
</evidence>
<evidence type="ECO:0000313" key="3">
    <source>
        <dbReference type="EMBL" id="PVH94320.1"/>
    </source>
</evidence>
<feature type="compositionally biased region" description="Basic and acidic residues" evidence="1">
    <location>
        <begin position="114"/>
        <end position="123"/>
    </location>
</feature>
<gene>
    <name evidence="3" type="ORF">DM02DRAFT_661140</name>
</gene>
<sequence length="191" mass="21174">MSDPLLARTGWCWHWDWALGSWGVAVTCCIDETARPLIQPTCCSSTQPTLLHLHHHHCTAPYFCTAALPETPRRPPLPSSPDDPTFVAAAAAHRRDRDREPDRDRDPDQEDWTGADRRPEHSATRNSLSPEPALLPCRLAPAPRRFLPTARLPARTLALAPALAPATADLAPARALWRTLHHLPSATIPRK</sequence>
<reference evidence="3 4" key="1">
    <citation type="journal article" date="2018" name="Sci. Rep.">
        <title>Comparative genomics provides insights into the lifestyle and reveals functional heterogeneity of dark septate endophytic fungi.</title>
        <authorList>
            <person name="Knapp D.G."/>
            <person name="Nemeth J.B."/>
            <person name="Barry K."/>
            <person name="Hainaut M."/>
            <person name="Henrissat B."/>
            <person name="Johnson J."/>
            <person name="Kuo A."/>
            <person name="Lim J.H.P."/>
            <person name="Lipzen A."/>
            <person name="Nolan M."/>
            <person name="Ohm R.A."/>
            <person name="Tamas L."/>
            <person name="Grigoriev I.V."/>
            <person name="Spatafora J.W."/>
            <person name="Nagy L.G."/>
            <person name="Kovacs G.M."/>
        </authorList>
    </citation>
    <scope>NUCLEOTIDE SEQUENCE [LARGE SCALE GENOMIC DNA]</scope>
    <source>
        <strain evidence="3 4">DSE2036</strain>
    </source>
</reference>
<keyword evidence="2" id="KW-0732">Signal</keyword>
<feature type="chain" id="PRO_5016090396" evidence="2">
    <location>
        <begin position="28"/>
        <end position="191"/>
    </location>
</feature>
<evidence type="ECO:0000256" key="2">
    <source>
        <dbReference type="SAM" id="SignalP"/>
    </source>
</evidence>
<keyword evidence="4" id="KW-1185">Reference proteome</keyword>
<dbReference type="EMBL" id="KZ805540">
    <property type="protein sequence ID" value="PVH94320.1"/>
    <property type="molecule type" value="Genomic_DNA"/>
</dbReference>
<proteinExistence type="predicted"/>
<dbReference type="AlphaFoldDB" id="A0A2V1D894"/>
<dbReference type="Proteomes" id="UP000244855">
    <property type="component" value="Unassembled WGS sequence"/>
</dbReference>
<feature type="region of interest" description="Disordered" evidence="1">
    <location>
        <begin position="73"/>
        <end position="135"/>
    </location>
</feature>
<evidence type="ECO:0000256" key="1">
    <source>
        <dbReference type="SAM" id="MobiDB-lite"/>
    </source>
</evidence>
<feature type="compositionally biased region" description="Low complexity" evidence="1">
    <location>
        <begin position="82"/>
        <end position="91"/>
    </location>
</feature>
<name>A0A2V1D894_9PLEO</name>
<feature type="signal peptide" evidence="2">
    <location>
        <begin position="1"/>
        <end position="27"/>
    </location>
</feature>
<protein>
    <submittedName>
        <fullName evidence="3">Uncharacterized protein</fullName>
    </submittedName>
</protein>
<accession>A0A2V1D894</accession>
<organism evidence="3 4">
    <name type="scientific">Periconia macrospinosa</name>
    <dbReference type="NCBI Taxonomy" id="97972"/>
    <lineage>
        <taxon>Eukaryota</taxon>
        <taxon>Fungi</taxon>
        <taxon>Dikarya</taxon>
        <taxon>Ascomycota</taxon>
        <taxon>Pezizomycotina</taxon>
        <taxon>Dothideomycetes</taxon>
        <taxon>Pleosporomycetidae</taxon>
        <taxon>Pleosporales</taxon>
        <taxon>Massarineae</taxon>
        <taxon>Periconiaceae</taxon>
        <taxon>Periconia</taxon>
    </lineage>
</organism>
<feature type="compositionally biased region" description="Basic and acidic residues" evidence="1">
    <location>
        <begin position="93"/>
        <end position="106"/>
    </location>
</feature>